<dbReference type="AlphaFoldDB" id="A0A0G4G6R0"/>
<organism evidence="1 2">
    <name type="scientific">Vitrella brassicaformis (strain CCMP3155)</name>
    <dbReference type="NCBI Taxonomy" id="1169540"/>
    <lineage>
        <taxon>Eukaryota</taxon>
        <taxon>Sar</taxon>
        <taxon>Alveolata</taxon>
        <taxon>Colpodellida</taxon>
        <taxon>Vitrellaceae</taxon>
        <taxon>Vitrella</taxon>
    </lineage>
</organism>
<dbReference type="Proteomes" id="UP000041254">
    <property type="component" value="Unassembled WGS sequence"/>
</dbReference>
<protein>
    <submittedName>
        <fullName evidence="1">Uncharacterized protein</fullName>
    </submittedName>
</protein>
<evidence type="ECO:0000313" key="1">
    <source>
        <dbReference type="EMBL" id="CEM24213.1"/>
    </source>
</evidence>
<reference evidence="1 2" key="1">
    <citation type="submission" date="2014-11" db="EMBL/GenBank/DDBJ databases">
        <authorList>
            <person name="Zhu J."/>
            <person name="Qi W."/>
            <person name="Song R."/>
        </authorList>
    </citation>
    <scope>NUCLEOTIDE SEQUENCE [LARGE SCALE GENOMIC DNA]</scope>
</reference>
<evidence type="ECO:0000313" key="2">
    <source>
        <dbReference type="Proteomes" id="UP000041254"/>
    </source>
</evidence>
<dbReference type="VEuPathDB" id="CryptoDB:Vbra_3124"/>
<proteinExistence type="predicted"/>
<dbReference type="EMBL" id="CDMY01000581">
    <property type="protein sequence ID" value="CEM24213.1"/>
    <property type="molecule type" value="Genomic_DNA"/>
</dbReference>
<keyword evidence="2" id="KW-1185">Reference proteome</keyword>
<sequence>MSECGLSVSSRGDSSSSCSSVVRVVSSEAEGGGQFVRVTAVWSSLPAYKVGSAGNGYATAAVVFLDTPGEQTAAVFSHALGHALVKVTELVTFQSQPYVYVGGGSGMNVTLNCTQQPSLISFIEHAKRKARSFKEHVKSGRIYDSM</sequence>
<name>A0A0G4G6R0_VITBC</name>
<gene>
    <name evidence="1" type="ORF">Vbra_3124</name>
</gene>
<dbReference type="InParanoid" id="A0A0G4G6R0"/>
<accession>A0A0G4G6R0</accession>